<dbReference type="GO" id="GO:0008033">
    <property type="term" value="P:tRNA processing"/>
    <property type="evidence" value="ECO:0007669"/>
    <property type="project" value="UniProtKB-KW"/>
</dbReference>
<evidence type="ECO:0000256" key="11">
    <source>
        <dbReference type="ARBA" id="ARBA00048366"/>
    </source>
</evidence>
<dbReference type="InterPro" id="IPR050156">
    <property type="entry name" value="TC-AMP_synthase_SUA5"/>
</dbReference>
<dbReference type="InterPro" id="IPR006070">
    <property type="entry name" value="Sua5-like_dom"/>
</dbReference>
<comment type="subcellular location">
    <subcellularLocation>
        <location evidence="1">Cytoplasm</location>
    </subcellularLocation>
</comment>
<dbReference type="PROSITE" id="PS51163">
    <property type="entry name" value="YRDC"/>
    <property type="match status" value="1"/>
</dbReference>
<evidence type="ECO:0000256" key="13">
    <source>
        <dbReference type="SAM" id="MobiDB-lite"/>
    </source>
</evidence>
<dbReference type="GO" id="GO:0000049">
    <property type="term" value="F:tRNA binding"/>
    <property type="evidence" value="ECO:0007669"/>
    <property type="project" value="TreeGrafter"/>
</dbReference>
<protein>
    <recommendedName>
        <fullName evidence="10">L-threonylcarbamoyladenylate synthase</fullName>
        <ecNumber evidence="3">2.7.7.87</ecNumber>
    </recommendedName>
    <alternativeName>
        <fullName evidence="10">L-threonylcarbamoyladenylate synthase</fullName>
    </alternativeName>
</protein>
<evidence type="ECO:0000256" key="5">
    <source>
        <dbReference type="ARBA" id="ARBA00022679"/>
    </source>
</evidence>
<comment type="caution">
    <text evidence="15">The sequence shown here is derived from an EMBL/GenBank/DDBJ whole genome shotgun (WGS) entry which is preliminary data.</text>
</comment>
<feature type="region of interest" description="Disordered" evidence="13">
    <location>
        <begin position="244"/>
        <end position="272"/>
    </location>
</feature>
<keyword evidence="16" id="KW-1185">Reference proteome</keyword>
<feature type="binding site" evidence="12">
    <location>
        <position position="122"/>
    </location>
    <ligand>
        <name>L-threonine</name>
        <dbReference type="ChEBI" id="CHEBI:57926"/>
    </ligand>
</feature>
<feature type="compositionally biased region" description="Low complexity" evidence="13">
    <location>
        <begin position="244"/>
        <end position="257"/>
    </location>
</feature>
<keyword evidence="9 12" id="KW-0067">ATP-binding</keyword>
<gene>
    <name evidence="15" type="ORF">G6034_03850</name>
</gene>
<dbReference type="GO" id="GO:0006450">
    <property type="term" value="P:regulation of translational fidelity"/>
    <property type="evidence" value="ECO:0007669"/>
    <property type="project" value="TreeGrafter"/>
</dbReference>
<dbReference type="Proteomes" id="UP000543556">
    <property type="component" value="Unassembled WGS sequence"/>
</dbReference>
<dbReference type="Pfam" id="PF01300">
    <property type="entry name" value="Sua5_yciO_yrdC"/>
    <property type="match status" value="1"/>
</dbReference>
<proteinExistence type="inferred from homology"/>
<dbReference type="InterPro" id="IPR017945">
    <property type="entry name" value="DHBP_synth_RibB-like_a/b_dom"/>
</dbReference>
<evidence type="ECO:0000256" key="4">
    <source>
        <dbReference type="ARBA" id="ARBA00022490"/>
    </source>
</evidence>
<dbReference type="RefSeq" id="WP_176633783.1">
    <property type="nucleotide sequence ID" value="NZ_JAAMFM010000003.1"/>
</dbReference>
<reference evidence="15 16" key="1">
    <citation type="submission" date="2020-02" db="EMBL/GenBank/DDBJ databases">
        <title>Genome sequence of strain AETb3-4.</title>
        <authorList>
            <person name="Gao J."/>
            <person name="Zhang X."/>
        </authorList>
    </citation>
    <scope>NUCLEOTIDE SEQUENCE [LARGE SCALE GENOMIC DNA]</scope>
    <source>
        <strain evidence="15 16">AETb3-4</strain>
    </source>
</reference>
<feature type="binding site" evidence="12">
    <location>
        <position position="126"/>
    </location>
    <ligand>
        <name>L-threonine</name>
        <dbReference type="ChEBI" id="CHEBI:57926"/>
    </ligand>
</feature>
<dbReference type="PANTHER" id="PTHR17490:SF16">
    <property type="entry name" value="THREONYLCARBAMOYL-AMP SYNTHASE"/>
    <property type="match status" value="1"/>
</dbReference>
<dbReference type="GO" id="GO:0005524">
    <property type="term" value="F:ATP binding"/>
    <property type="evidence" value="ECO:0007669"/>
    <property type="project" value="UniProtKB-KW"/>
</dbReference>
<evidence type="ECO:0000259" key="14">
    <source>
        <dbReference type="PROSITE" id="PS51163"/>
    </source>
</evidence>
<accession>A0A7Y7LXN3</accession>
<feature type="binding site" evidence="12">
    <location>
        <position position="189"/>
    </location>
    <ligand>
        <name>L-threonine</name>
        <dbReference type="ChEBI" id="CHEBI:57926"/>
    </ligand>
</feature>
<evidence type="ECO:0000313" key="15">
    <source>
        <dbReference type="EMBL" id="NVM94057.1"/>
    </source>
</evidence>
<dbReference type="GO" id="GO:0003725">
    <property type="term" value="F:double-stranded RNA binding"/>
    <property type="evidence" value="ECO:0007669"/>
    <property type="project" value="InterPro"/>
</dbReference>
<evidence type="ECO:0000256" key="8">
    <source>
        <dbReference type="ARBA" id="ARBA00022741"/>
    </source>
</evidence>
<dbReference type="PANTHER" id="PTHR17490">
    <property type="entry name" value="SUA5"/>
    <property type="match status" value="1"/>
</dbReference>
<comment type="similarity">
    <text evidence="2">Belongs to the SUA5 family.</text>
</comment>
<keyword evidence="5" id="KW-0808">Transferase</keyword>
<dbReference type="EMBL" id="JAAMFM010000003">
    <property type="protein sequence ID" value="NVM94057.1"/>
    <property type="molecule type" value="Genomic_DNA"/>
</dbReference>
<feature type="binding site" evidence="12">
    <location>
        <position position="63"/>
    </location>
    <ligand>
        <name>ATP</name>
        <dbReference type="ChEBI" id="CHEBI:30616"/>
    </ligand>
</feature>
<dbReference type="EC" id="2.7.7.87" evidence="3"/>
<evidence type="ECO:0000256" key="2">
    <source>
        <dbReference type="ARBA" id="ARBA00007663"/>
    </source>
</evidence>
<keyword evidence="6" id="KW-0819">tRNA processing</keyword>
<feature type="binding site" evidence="12">
    <location>
        <position position="147"/>
    </location>
    <ligand>
        <name>ATP</name>
        <dbReference type="ChEBI" id="CHEBI:30616"/>
    </ligand>
</feature>
<evidence type="ECO:0000256" key="3">
    <source>
        <dbReference type="ARBA" id="ARBA00012584"/>
    </source>
</evidence>
<dbReference type="GO" id="GO:0061710">
    <property type="term" value="F:L-threonylcarbamoyladenylate synthase"/>
    <property type="evidence" value="ECO:0007669"/>
    <property type="project" value="UniProtKB-EC"/>
</dbReference>
<evidence type="ECO:0000256" key="6">
    <source>
        <dbReference type="ARBA" id="ARBA00022694"/>
    </source>
</evidence>
<keyword evidence="4" id="KW-0963">Cytoplasm</keyword>
<feature type="domain" description="YrdC-like" evidence="14">
    <location>
        <begin position="18"/>
        <end position="207"/>
    </location>
</feature>
<dbReference type="Gene3D" id="3.90.870.10">
    <property type="entry name" value="DHBP synthase"/>
    <property type="match status" value="1"/>
</dbReference>
<feature type="compositionally biased region" description="Pro residues" evidence="13">
    <location>
        <begin position="258"/>
        <end position="272"/>
    </location>
</feature>
<dbReference type="GO" id="GO:0005737">
    <property type="term" value="C:cytoplasm"/>
    <property type="evidence" value="ECO:0007669"/>
    <property type="project" value="UniProtKB-SubCell"/>
</dbReference>
<evidence type="ECO:0000256" key="9">
    <source>
        <dbReference type="ARBA" id="ARBA00022840"/>
    </source>
</evidence>
<feature type="binding site" evidence="12">
    <location>
        <position position="40"/>
    </location>
    <ligand>
        <name>L-threonine</name>
        <dbReference type="ChEBI" id="CHEBI:57926"/>
    </ligand>
</feature>
<evidence type="ECO:0000313" key="16">
    <source>
        <dbReference type="Proteomes" id="UP000543556"/>
    </source>
</evidence>
<organism evidence="15 16">
    <name type="scientific">Arthrobacter wenxiniae</name>
    <dbReference type="NCBI Taxonomy" id="2713570"/>
    <lineage>
        <taxon>Bacteria</taxon>
        <taxon>Bacillati</taxon>
        <taxon>Actinomycetota</taxon>
        <taxon>Actinomycetes</taxon>
        <taxon>Micrococcales</taxon>
        <taxon>Micrococcaceae</taxon>
        <taxon>Arthrobacter</taxon>
    </lineage>
</organism>
<keyword evidence="8 12" id="KW-0547">Nucleotide-binding</keyword>
<dbReference type="AlphaFoldDB" id="A0A7Y7LXN3"/>
<dbReference type="PIRSF" id="PIRSF004930">
    <property type="entry name" value="Tln_factor_SUA5"/>
    <property type="match status" value="1"/>
</dbReference>
<keyword evidence="7" id="KW-0548">Nucleotidyltransferase</keyword>
<evidence type="ECO:0000256" key="12">
    <source>
        <dbReference type="PIRSR" id="PIRSR004930-1"/>
    </source>
</evidence>
<sequence length="272" mass="28539">MVNVSTTSYNCTNDEQRTEGLAHAQKAITAKQVIVMPTDTVYGIAADAFSPQAVATLLAAKGRGRNMPPPVLIPRIGTMEGLAADIPDDARKLAEKYWPGPLTLIFHAQPSLTWDLGDTAGTVALRVPDEQLALDLLTLTGPLAVSSANRTGQPAAQTAQEAREQLAESVEVYLEGGFRPLEGTAAVPSTIVDATGLRLRVVREGAISLEQIQRMVPSALGPAAEPEMWEPAVAETPLVEPAAVEPVAPEPAAAEPVAPEPVEAPEPAPDAK</sequence>
<comment type="catalytic activity">
    <reaction evidence="11">
        <text>L-threonine + hydrogencarbonate + ATP = L-threonylcarbamoyladenylate + diphosphate + H2O</text>
        <dbReference type="Rhea" id="RHEA:36407"/>
        <dbReference type="ChEBI" id="CHEBI:15377"/>
        <dbReference type="ChEBI" id="CHEBI:17544"/>
        <dbReference type="ChEBI" id="CHEBI:30616"/>
        <dbReference type="ChEBI" id="CHEBI:33019"/>
        <dbReference type="ChEBI" id="CHEBI:57926"/>
        <dbReference type="ChEBI" id="CHEBI:73682"/>
        <dbReference type="EC" id="2.7.7.87"/>
    </reaction>
</comment>
<dbReference type="InterPro" id="IPR010923">
    <property type="entry name" value="T(6)A37_SUA5"/>
</dbReference>
<evidence type="ECO:0000256" key="7">
    <source>
        <dbReference type="ARBA" id="ARBA00022695"/>
    </source>
</evidence>
<evidence type="ECO:0000256" key="1">
    <source>
        <dbReference type="ARBA" id="ARBA00004496"/>
    </source>
</evidence>
<name>A0A7Y7LXN3_9MICC</name>
<evidence type="ECO:0000256" key="10">
    <source>
        <dbReference type="ARBA" id="ARBA00029774"/>
    </source>
</evidence>
<dbReference type="NCBIfam" id="TIGR00057">
    <property type="entry name" value="L-threonylcarbamoyladenylate synthase"/>
    <property type="match status" value="1"/>
</dbReference>
<dbReference type="SUPFAM" id="SSF55821">
    <property type="entry name" value="YrdC/RibB"/>
    <property type="match status" value="1"/>
</dbReference>
<feature type="binding site" evidence="12">
    <location>
        <position position="203"/>
    </location>
    <ligand>
        <name>ATP</name>
        <dbReference type="ChEBI" id="CHEBI:30616"/>
    </ligand>
</feature>